<protein>
    <submittedName>
        <fullName evidence="3">Uncharacterized protein</fullName>
    </submittedName>
</protein>
<name>A0AAD7R934_9TELE</name>
<evidence type="ECO:0000313" key="3">
    <source>
        <dbReference type="EMBL" id="KAJ8372113.1"/>
    </source>
</evidence>
<feature type="region of interest" description="Disordered" evidence="1">
    <location>
        <begin position="21"/>
        <end position="73"/>
    </location>
</feature>
<sequence length="105" mass="11594">MKCLAQLCDQRRWYRTPPFQRQRVGDESPSLLRRTAGLHGPARPRGPGLCTQYHLQPRGAPTAHPAPRTNNTCSPEKPLENVFFFLSTAVIALAIYIPGGGGEKV</sequence>
<keyword evidence="2" id="KW-0472">Membrane</keyword>
<evidence type="ECO:0000313" key="4">
    <source>
        <dbReference type="Proteomes" id="UP001221898"/>
    </source>
</evidence>
<gene>
    <name evidence="3" type="ORF">AAFF_G00294770</name>
</gene>
<keyword evidence="4" id="KW-1185">Reference proteome</keyword>
<comment type="caution">
    <text evidence="3">The sequence shown here is derived from an EMBL/GenBank/DDBJ whole genome shotgun (WGS) entry which is preliminary data.</text>
</comment>
<proteinExistence type="predicted"/>
<accession>A0AAD7R934</accession>
<reference evidence="3" key="1">
    <citation type="journal article" date="2023" name="Science">
        <title>Genome structures resolve the early diversification of teleost fishes.</title>
        <authorList>
            <person name="Parey E."/>
            <person name="Louis A."/>
            <person name="Montfort J."/>
            <person name="Bouchez O."/>
            <person name="Roques C."/>
            <person name="Iampietro C."/>
            <person name="Lluch J."/>
            <person name="Castinel A."/>
            <person name="Donnadieu C."/>
            <person name="Desvignes T."/>
            <person name="Floi Bucao C."/>
            <person name="Jouanno E."/>
            <person name="Wen M."/>
            <person name="Mejri S."/>
            <person name="Dirks R."/>
            <person name="Jansen H."/>
            <person name="Henkel C."/>
            <person name="Chen W.J."/>
            <person name="Zahm M."/>
            <person name="Cabau C."/>
            <person name="Klopp C."/>
            <person name="Thompson A.W."/>
            <person name="Robinson-Rechavi M."/>
            <person name="Braasch I."/>
            <person name="Lecointre G."/>
            <person name="Bobe J."/>
            <person name="Postlethwait J.H."/>
            <person name="Berthelot C."/>
            <person name="Roest Crollius H."/>
            <person name="Guiguen Y."/>
        </authorList>
    </citation>
    <scope>NUCLEOTIDE SEQUENCE</scope>
    <source>
        <strain evidence="3">NC1722</strain>
    </source>
</reference>
<dbReference type="EMBL" id="JAINUG010000416">
    <property type="protein sequence ID" value="KAJ8372113.1"/>
    <property type="molecule type" value="Genomic_DNA"/>
</dbReference>
<dbReference type="AlphaFoldDB" id="A0AAD7R934"/>
<dbReference type="Proteomes" id="UP001221898">
    <property type="component" value="Unassembled WGS sequence"/>
</dbReference>
<evidence type="ECO:0000256" key="2">
    <source>
        <dbReference type="SAM" id="Phobius"/>
    </source>
</evidence>
<keyword evidence="2" id="KW-1133">Transmembrane helix</keyword>
<evidence type="ECO:0000256" key="1">
    <source>
        <dbReference type="SAM" id="MobiDB-lite"/>
    </source>
</evidence>
<feature type="transmembrane region" description="Helical" evidence="2">
    <location>
        <begin position="82"/>
        <end position="99"/>
    </location>
</feature>
<organism evidence="3 4">
    <name type="scientific">Aldrovandia affinis</name>
    <dbReference type="NCBI Taxonomy" id="143900"/>
    <lineage>
        <taxon>Eukaryota</taxon>
        <taxon>Metazoa</taxon>
        <taxon>Chordata</taxon>
        <taxon>Craniata</taxon>
        <taxon>Vertebrata</taxon>
        <taxon>Euteleostomi</taxon>
        <taxon>Actinopterygii</taxon>
        <taxon>Neopterygii</taxon>
        <taxon>Teleostei</taxon>
        <taxon>Notacanthiformes</taxon>
        <taxon>Halosauridae</taxon>
        <taxon>Aldrovandia</taxon>
    </lineage>
</organism>
<keyword evidence="2" id="KW-0812">Transmembrane</keyword>